<keyword evidence="9" id="KW-1185">Reference proteome</keyword>
<name>A0A1H5L0D7_9MICO</name>
<dbReference type="EC" id="3.2.1.40" evidence="2"/>
<dbReference type="InterPro" id="IPR035398">
    <property type="entry name" value="Bac_rhamnosid_C"/>
</dbReference>
<feature type="domain" description="Alpha-L-rhamnosidase six-hairpin glycosidase" evidence="6">
    <location>
        <begin position="335"/>
        <end position="658"/>
    </location>
</feature>
<reference evidence="9" key="1">
    <citation type="submission" date="2016-10" db="EMBL/GenBank/DDBJ databases">
        <authorList>
            <person name="Varghese N."/>
            <person name="Submissions S."/>
        </authorList>
    </citation>
    <scope>NUCLEOTIDE SEQUENCE [LARGE SCALE GENOMIC DNA]</scope>
    <source>
        <strain evidence="9">DSM 21368</strain>
    </source>
</reference>
<dbReference type="EMBL" id="FNTX01000002">
    <property type="protein sequence ID" value="SEE70077.1"/>
    <property type="molecule type" value="Genomic_DNA"/>
</dbReference>
<evidence type="ECO:0000256" key="2">
    <source>
        <dbReference type="ARBA" id="ARBA00012652"/>
    </source>
</evidence>
<evidence type="ECO:0000313" key="8">
    <source>
        <dbReference type="EMBL" id="SEE70077.1"/>
    </source>
</evidence>
<dbReference type="Gene3D" id="2.60.420.10">
    <property type="entry name" value="Maltose phosphorylase, domain 3"/>
    <property type="match status" value="1"/>
</dbReference>
<dbReference type="Gene3D" id="2.60.120.260">
    <property type="entry name" value="Galactose-binding domain-like"/>
    <property type="match status" value="2"/>
</dbReference>
<evidence type="ECO:0000259" key="6">
    <source>
        <dbReference type="Pfam" id="PF17389"/>
    </source>
</evidence>
<dbReference type="AlphaFoldDB" id="A0A1H5L0D7"/>
<dbReference type="Pfam" id="PF17389">
    <property type="entry name" value="Bac_rhamnosid6H"/>
    <property type="match status" value="1"/>
</dbReference>
<sequence length="756" mass="83068">MTEVSSPHDPLLSRGHWITHPAWASDEPPLSPPTLRRRWMVHRMPETAELHVLGAGVWTAHLAGRPISEDVLEPGISEFRTRIAARRYPVADLLRVGENELLLQLGEGAAHVRRLPGRYTKFAERRVAPRARVVLHMRFDDGTEEWVESDDAWEARLGPTSLSHWYGGEAYDARTAPSGWPSVTSSADWVQAEVVGEASTGPEPWRRSAPPQRVIERLEVVTAHQVESATVLDFGVNISGRQHLEVSNLPAGTTVRMWPSEHLDDRGWIDQRSTGGPVFDSYVSDGNPGRWHPQFSYHGFRYLGVEVLDPEGQVVRAEPGTVTVTAEVIHTDNTRVGRLELSDPVLARVDELVTRAAASNLASVPTDCPHREKLGWLEQDYLVFDALAFRWDIRAHWNDIVVHMVDAQTDAGLIPSIAPELVVFDFLDPGFRDDVNWGGAIWHIPAALYRCYGDLTAAQTAWTAGVRYLEYLEGQVEDDLLDAGLGDWITLCPTTPRALVATYGLARCYESAAATAGALAKASEAVRFRERADELRAILRERFGTIDTQAGRALLLDLGAVKGESAAEMAAALAAQVAAADYQIEVGEIALPALVRVLARFDQHEVLYRLVTQDSGPGYGQMVADDLTALGEHWTGARTNGSVNHFMLGYISSWFIEHLAGLSQHEDSIAWQRARIAPQFIDALESATADHVSANGRYAVGWQRQGETVHLEIQVPPDGGADLSAPSGYVLDDGRGVIALGPGTHVVTMIRRGQGR</sequence>
<evidence type="ECO:0000259" key="7">
    <source>
        <dbReference type="Pfam" id="PF17390"/>
    </source>
</evidence>
<feature type="domain" description="Bacterial alpha-L-rhamnosidase N-terminal" evidence="5">
    <location>
        <begin position="45"/>
        <end position="197"/>
    </location>
</feature>
<dbReference type="InterPro" id="IPR008928">
    <property type="entry name" value="6-hairpin_glycosidase_sf"/>
</dbReference>
<dbReference type="Pfam" id="PF17390">
    <property type="entry name" value="Bac_rhamnosid_C"/>
    <property type="match status" value="1"/>
</dbReference>
<dbReference type="STRING" id="648782.SAMN04488554_2527"/>
<gene>
    <name evidence="8" type="ORF">SAMN04488554_2527</name>
</gene>
<dbReference type="Pfam" id="PF05592">
    <property type="entry name" value="Bac_rhamnosid"/>
    <property type="match status" value="1"/>
</dbReference>
<feature type="domain" description="Alpha-L-rhamnosidase concanavalin-like" evidence="4">
    <location>
        <begin position="227"/>
        <end position="329"/>
    </location>
</feature>
<organism evidence="8 9">
    <name type="scientific">Ruania alba</name>
    <dbReference type="NCBI Taxonomy" id="648782"/>
    <lineage>
        <taxon>Bacteria</taxon>
        <taxon>Bacillati</taxon>
        <taxon>Actinomycetota</taxon>
        <taxon>Actinomycetes</taxon>
        <taxon>Micrococcales</taxon>
        <taxon>Ruaniaceae</taxon>
        <taxon>Ruania</taxon>
    </lineage>
</organism>
<dbReference type="InterPro" id="IPR008902">
    <property type="entry name" value="Rhamnosid_concanavalin"/>
</dbReference>
<dbReference type="InterPro" id="IPR016007">
    <property type="entry name" value="Alpha_rhamnosid"/>
</dbReference>
<dbReference type="GO" id="GO:0005975">
    <property type="term" value="P:carbohydrate metabolic process"/>
    <property type="evidence" value="ECO:0007669"/>
    <property type="project" value="InterPro"/>
</dbReference>
<evidence type="ECO:0000256" key="3">
    <source>
        <dbReference type="ARBA" id="ARBA00022801"/>
    </source>
</evidence>
<dbReference type="OrthoDB" id="9761045at2"/>
<evidence type="ECO:0000259" key="4">
    <source>
        <dbReference type="Pfam" id="PF05592"/>
    </source>
</evidence>
<feature type="domain" description="Alpha-L-rhamnosidase C-terminal" evidence="7">
    <location>
        <begin position="666"/>
        <end position="727"/>
    </location>
</feature>
<keyword evidence="3" id="KW-0378">Hydrolase</keyword>
<dbReference type="GO" id="GO:0030596">
    <property type="term" value="F:alpha-L-rhamnosidase activity"/>
    <property type="evidence" value="ECO:0007669"/>
    <property type="project" value="UniProtKB-EC"/>
</dbReference>
<dbReference type="PANTHER" id="PTHR33307:SF11">
    <property type="entry name" value="ALPHA-L-RHAMNOSIDASE"/>
    <property type="match status" value="1"/>
</dbReference>
<dbReference type="InterPro" id="IPR013737">
    <property type="entry name" value="Bac_rhamnosid_N"/>
</dbReference>
<dbReference type="InterPro" id="IPR012341">
    <property type="entry name" value="6hp_glycosidase-like_sf"/>
</dbReference>
<dbReference type="Gene3D" id="1.50.10.10">
    <property type="match status" value="1"/>
</dbReference>
<dbReference type="Proteomes" id="UP000199220">
    <property type="component" value="Unassembled WGS sequence"/>
</dbReference>
<protein>
    <recommendedName>
        <fullName evidence="2">alpha-L-rhamnosidase</fullName>
        <ecNumber evidence="2">3.2.1.40</ecNumber>
    </recommendedName>
</protein>
<dbReference type="SUPFAM" id="SSF48208">
    <property type="entry name" value="Six-hairpin glycosidases"/>
    <property type="match status" value="1"/>
</dbReference>
<dbReference type="Pfam" id="PF08531">
    <property type="entry name" value="Bac_rhamnosid_N"/>
    <property type="match status" value="1"/>
</dbReference>
<comment type="catalytic activity">
    <reaction evidence="1">
        <text>Hydrolysis of terminal non-reducing alpha-L-rhamnose residues in alpha-L-rhamnosides.</text>
        <dbReference type="EC" id="3.2.1.40"/>
    </reaction>
</comment>
<evidence type="ECO:0000256" key="1">
    <source>
        <dbReference type="ARBA" id="ARBA00001445"/>
    </source>
</evidence>
<accession>A0A1H5L0D7</accession>
<evidence type="ECO:0000259" key="5">
    <source>
        <dbReference type="Pfam" id="PF08531"/>
    </source>
</evidence>
<dbReference type="InterPro" id="IPR035396">
    <property type="entry name" value="Bac_rhamnosid6H"/>
</dbReference>
<evidence type="ECO:0000313" key="9">
    <source>
        <dbReference type="Proteomes" id="UP000199220"/>
    </source>
</evidence>
<proteinExistence type="predicted"/>
<dbReference type="PANTHER" id="PTHR33307">
    <property type="entry name" value="ALPHA-RHAMNOSIDASE (EUROFUNG)"/>
    <property type="match status" value="1"/>
</dbReference>